<reference evidence="2 3" key="1">
    <citation type="submission" date="2016-02" db="EMBL/GenBank/DDBJ databases">
        <title>Genome analysis of coral dinoflagellate symbionts highlights evolutionary adaptations to a symbiotic lifestyle.</title>
        <authorList>
            <person name="Aranda M."/>
            <person name="Li Y."/>
            <person name="Liew Y.J."/>
            <person name="Baumgarten S."/>
            <person name="Simakov O."/>
            <person name="Wilson M."/>
            <person name="Piel J."/>
            <person name="Ashoor H."/>
            <person name="Bougouffa S."/>
            <person name="Bajic V.B."/>
            <person name="Ryu T."/>
            <person name="Ravasi T."/>
            <person name="Bayer T."/>
            <person name="Micklem G."/>
            <person name="Kim H."/>
            <person name="Bhak J."/>
            <person name="Lajeunesse T.C."/>
            <person name="Voolstra C.R."/>
        </authorList>
    </citation>
    <scope>NUCLEOTIDE SEQUENCE [LARGE SCALE GENOMIC DNA]</scope>
    <source>
        <strain evidence="2 3">CCMP2467</strain>
    </source>
</reference>
<organism evidence="2 3">
    <name type="scientific">Symbiodinium microadriaticum</name>
    <name type="common">Dinoflagellate</name>
    <name type="synonym">Zooxanthella microadriatica</name>
    <dbReference type="NCBI Taxonomy" id="2951"/>
    <lineage>
        <taxon>Eukaryota</taxon>
        <taxon>Sar</taxon>
        <taxon>Alveolata</taxon>
        <taxon>Dinophyceae</taxon>
        <taxon>Suessiales</taxon>
        <taxon>Symbiodiniaceae</taxon>
        <taxon>Symbiodinium</taxon>
    </lineage>
</organism>
<gene>
    <name evidence="2" type="ORF">AK812_SmicGene4627</name>
</gene>
<dbReference type="AlphaFoldDB" id="A0A1Q9EVK2"/>
<accession>A0A1Q9EVK2</accession>
<keyword evidence="3" id="KW-1185">Reference proteome</keyword>
<keyword evidence="1" id="KW-0472">Membrane</keyword>
<dbReference type="OrthoDB" id="442400at2759"/>
<comment type="caution">
    <text evidence="2">The sequence shown here is derived from an EMBL/GenBank/DDBJ whole genome shotgun (WGS) entry which is preliminary data.</text>
</comment>
<keyword evidence="1" id="KW-1133">Transmembrane helix</keyword>
<evidence type="ECO:0000256" key="1">
    <source>
        <dbReference type="SAM" id="Phobius"/>
    </source>
</evidence>
<dbReference type="EMBL" id="LSRX01000058">
    <property type="protein sequence ID" value="OLQ11468.1"/>
    <property type="molecule type" value="Genomic_DNA"/>
</dbReference>
<feature type="transmembrane region" description="Helical" evidence="1">
    <location>
        <begin position="495"/>
        <end position="517"/>
    </location>
</feature>
<protein>
    <submittedName>
        <fullName evidence="2">Uncharacterized protein</fullName>
    </submittedName>
</protein>
<evidence type="ECO:0000313" key="2">
    <source>
        <dbReference type="EMBL" id="OLQ11468.1"/>
    </source>
</evidence>
<keyword evidence="1" id="KW-0812">Transmembrane</keyword>
<proteinExistence type="predicted"/>
<sequence length="805" mass="86104">MGDPRVDMGLIECHGAPASARGIDFLRAADKKLDRSRKHSGLSIGHLFWRQWRAPRSRRGKARFASSGVKDAPLQGGLPPYCGRLQTSKLDVLIIGVAHRDDGTSGEAARRMIKDFEPQICLVELDQQEAGVAHRDDGTSGEAARRMIKDFEPQICLVELDQQEAALLPAPGLSARPALALCTLAGGELSDCPDIFFLGGPVNVQPLAACPGVVAEVAERGTAAFAEAVRIAVDRAICGRDGSIAVDDYLLEVVDHQEVLVATNPEGSILGGLVFEPCPSGLWIETAGSVDRSGGGLEILEAPHFSTKWSGLPEPALKPKDKDAQRFWARPSPQVQAMREVLFSGLELAQSIVGNKDKGGGDEFYEAYLAAAKKGALVVPGDVQISSALDSLLGAIRRGFAEPFGQMAAGGSALARAFGGIIGRPEWHDPAAEAVGVAVPMALVADGGGRALPLARATAVGIIVANVVSLVMGGNGMKENIEGLQRMDLQGLTDVALALFGLIFSLIVGGAYVVSFLEARDSHMTRRLLETTSLYDNMRRDDGMLGYRWVKSSWAATATPPAADGTQELSDEVFQQALEASVPEGDGTEKTKFLRDLPVRPRPGVKPAAGHWLPLFTVRRPLFEGKVRKFSLFEPRFLRVFDDLKEAGLAKPGLRLAVVYAPHGVERPLGLWQTKASWLPALPAVPLESLPPLAVEVEVVLEPEVRVVEVESITEAVGEDGRRRWRLEARGTSETLATRSCDISADEFGALWLADAEGAPEPFAESKAVAPEEEPIKCAAVVGLMHVNSMLERLHQEAVADPAAV</sequence>
<dbReference type="Proteomes" id="UP000186817">
    <property type="component" value="Unassembled WGS sequence"/>
</dbReference>
<name>A0A1Q9EVK2_SYMMI</name>
<evidence type="ECO:0000313" key="3">
    <source>
        <dbReference type="Proteomes" id="UP000186817"/>
    </source>
</evidence>
<feature type="transmembrane region" description="Helical" evidence="1">
    <location>
        <begin position="457"/>
        <end position="475"/>
    </location>
</feature>